<dbReference type="Pfam" id="PF00849">
    <property type="entry name" value="PseudoU_synth_2"/>
    <property type="match status" value="1"/>
</dbReference>
<accession>A0A9X3FMK9</accession>
<dbReference type="CDD" id="cd02869">
    <property type="entry name" value="PseudoU_synth_RluA_like"/>
    <property type="match status" value="1"/>
</dbReference>
<dbReference type="AlphaFoldDB" id="A0A9X3FMK9"/>
<evidence type="ECO:0000256" key="4">
    <source>
        <dbReference type="ARBA" id="ARBA00033164"/>
    </source>
</evidence>
<evidence type="ECO:0000313" key="6">
    <source>
        <dbReference type="EMBL" id="MCZ0725543.1"/>
    </source>
</evidence>
<dbReference type="Proteomes" id="UP001146670">
    <property type="component" value="Unassembled WGS sequence"/>
</dbReference>
<evidence type="ECO:0000256" key="1">
    <source>
        <dbReference type="ARBA" id="ARBA00000073"/>
    </source>
</evidence>
<evidence type="ECO:0000256" key="2">
    <source>
        <dbReference type="ARBA" id="ARBA00010876"/>
    </source>
</evidence>
<dbReference type="PANTHER" id="PTHR21600">
    <property type="entry name" value="MITOCHONDRIAL RNA PSEUDOURIDINE SYNTHASE"/>
    <property type="match status" value="1"/>
</dbReference>
<evidence type="ECO:0000313" key="7">
    <source>
        <dbReference type="Proteomes" id="UP001146670"/>
    </source>
</evidence>
<dbReference type="InterPro" id="IPR006145">
    <property type="entry name" value="PsdUridine_synth_RsuA/RluA"/>
</dbReference>
<dbReference type="GO" id="GO:0000455">
    <property type="term" value="P:enzyme-directed rRNA pseudouridine synthesis"/>
    <property type="evidence" value="ECO:0007669"/>
    <property type="project" value="TreeGrafter"/>
</dbReference>
<comment type="similarity">
    <text evidence="2">Belongs to the pseudouridine synthase RluA family.</text>
</comment>
<name>A0A9X3FMK9_9LACT</name>
<dbReference type="EMBL" id="JAPRFR010000001">
    <property type="protein sequence ID" value="MCZ0725543.1"/>
    <property type="molecule type" value="Genomic_DNA"/>
</dbReference>
<dbReference type="GO" id="GO:0009982">
    <property type="term" value="F:pseudouridine synthase activity"/>
    <property type="evidence" value="ECO:0007669"/>
    <property type="project" value="InterPro"/>
</dbReference>
<proteinExistence type="inferred from homology"/>
<comment type="caution">
    <text evidence="6">The sequence shown here is derived from an EMBL/GenBank/DDBJ whole genome shotgun (WGS) entry which is preliminary data.</text>
</comment>
<dbReference type="PANTHER" id="PTHR21600:SF44">
    <property type="entry name" value="RIBOSOMAL LARGE SUBUNIT PSEUDOURIDINE SYNTHASE D"/>
    <property type="match status" value="1"/>
</dbReference>
<comment type="catalytic activity">
    <reaction evidence="1">
        <text>a uridine in RNA = a pseudouridine in RNA</text>
        <dbReference type="Rhea" id="RHEA:48348"/>
        <dbReference type="Rhea" id="RHEA-COMP:12068"/>
        <dbReference type="Rhea" id="RHEA-COMP:12069"/>
        <dbReference type="ChEBI" id="CHEBI:65314"/>
        <dbReference type="ChEBI" id="CHEBI:65315"/>
    </reaction>
</comment>
<dbReference type="InterPro" id="IPR020103">
    <property type="entry name" value="PsdUridine_synth_cat_dom_sf"/>
</dbReference>
<evidence type="ECO:0000256" key="3">
    <source>
        <dbReference type="ARBA" id="ARBA00031870"/>
    </source>
</evidence>
<keyword evidence="7" id="KW-1185">Reference proteome</keyword>
<dbReference type="InterPro" id="IPR050188">
    <property type="entry name" value="RluA_PseudoU_synthase"/>
</dbReference>
<reference evidence="6" key="1">
    <citation type="submission" date="2022-12" db="EMBL/GenBank/DDBJ databases">
        <title>Description and comparative metabolic analysis of Aerococcus sp. nov., isolated from the feces of a pig.</title>
        <authorList>
            <person name="Chang Y.-H."/>
        </authorList>
    </citation>
    <scope>NUCLEOTIDE SEQUENCE</scope>
    <source>
        <strain evidence="6">YH-aer222</strain>
    </source>
</reference>
<dbReference type="SUPFAM" id="SSF55120">
    <property type="entry name" value="Pseudouridine synthase"/>
    <property type="match status" value="1"/>
</dbReference>
<dbReference type="GO" id="GO:0003723">
    <property type="term" value="F:RNA binding"/>
    <property type="evidence" value="ECO:0007669"/>
    <property type="project" value="InterPro"/>
</dbReference>
<evidence type="ECO:0000259" key="5">
    <source>
        <dbReference type="Pfam" id="PF00849"/>
    </source>
</evidence>
<dbReference type="GO" id="GO:0140098">
    <property type="term" value="F:catalytic activity, acting on RNA"/>
    <property type="evidence" value="ECO:0007669"/>
    <property type="project" value="UniProtKB-ARBA"/>
</dbReference>
<gene>
    <name evidence="6" type="ORF">OW157_03040</name>
</gene>
<organism evidence="6 7">
    <name type="scientific">Aerococcus kribbianus</name>
    <dbReference type="NCBI Taxonomy" id="2999064"/>
    <lineage>
        <taxon>Bacteria</taxon>
        <taxon>Bacillati</taxon>
        <taxon>Bacillota</taxon>
        <taxon>Bacilli</taxon>
        <taxon>Lactobacillales</taxon>
        <taxon>Aerococcaceae</taxon>
        <taxon>Aerococcus</taxon>
    </lineage>
</organism>
<dbReference type="RefSeq" id="WP_268751859.1">
    <property type="nucleotide sequence ID" value="NZ_JAPRFQ010000001.1"/>
</dbReference>
<dbReference type="Gene3D" id="3.30.2350.10">
    <property type="entry name" value="Pseudouridine synthase"/>
    <property type="match status" value="1"/>
</dbReference>
<protein>
    <recommendedName>
        <fullName evidence="3">RNA pseudouridylate synthase</fullName>
    </recommendedName>
    <alternativeName>
        <fullName evidence="4">RNA-uridine isomerase</fullName>
    </alternativeName>
</protein>
<feature type="domain" description="Pseudouridine synthase RsuA/RluA-like" evidence="5">
    <location>
        <begin position="11"/>
        <end position="166"/>
    </location>
</feature>
<sequence>MDQDVIYEDNHLLVVNKPVNMPVQADKSQDPDLLTAAKHYIKKKYNKPGAVYLGLVHRLDRPTGGALVFARTSKAASRLSKQLQKNEFDRQYLAILHGHLEHSQGQLHNYLLKDKAKNIVSVVDSKTPQAKEALLDYKLLASDEDYSLVQVRLHTGRSHQIRVQFSNIGHPLYGDQKYGADYNRKGQQLALWAWQLSFKHPTLKDWMTFHSEPFKTEPWTRFAESFNW</sequence>